<dbReference type="Proteomes" id="UP000214603">
    <property type="component" value="Unassembled WGS sequence"/>
</dbReference>
<gene>
    <name evidence="1" type="ORF">CEY11_09480</name>
</gene>
<sequence length="135" mass="14363">MTYYASAGAISTDPLEGGIEISEDQYRQALAAMMDGKAVAIDGGFHLVEPPAPAPTPAPQPSTVMSTLDYFNRFTDAEYAAVKSGPMAIQRGLDMLIAAQYIDVTDPRVTQYLDALVTAGIINEARKTELLAPPA</sequence>
<reference evidence="2" key="1">
    <citation type="submission" date="2017-06" db="EMBL/GenBank/DDBJ databases">
        <title>Herbaspirillum phytohormonus sp. nov., isolated from the root nodule of Robinia pseudoacacia in lead-zinc mine.</title>
        <authorList>
            <person name="Fan M."/>
            <person name="Lin Y."/>
        </authorList>
    </citation>
    <scope>NUCLEOTIDE SEQUENCE [LARGE SCALE GENOMIC DNA]</scope>
    <source>
        <strain evidence="2">SC-089</strain>
    </source>
</reference>
<protein>
    <submittedName>
        <fullName evidence="1">Uncharacterized protein</fullName>
    </submittedName>
</protein>
<accession>A0A225ML28</accession>
<dbReference type="OrthoDB" id="7877312at2"/>
<evidence type="ECO:0000313" key="1">
    <source>
        <dbReference type="EMBL" id="OWT62026.1"/>
    </source>
</evidence>
<organism evidence="1 2">
    <name type="scientific">Candidimonas nitroreducens</name>
    <dbReference type="NCBI Taxonomy" id="683354"/>
    <lineage>
        <taxon>Bacteria</taxon>
        <taxon>Pseudomonadati</taxon>
        <taxon>Pseudomonadota</taxon>
        <taxon>Betaproteobacteria</taxon>
        <taxon>Burkholderiales</taxon>
        <taxon>Alcaligenaceae</taxon>
        <taxon>Candidimonas</taxon>
    </lineage>
</organism>
<evidence type="ECO:0000313" key="2">
    <source>
        <dbReference type="Proteomes" id="UP000214603"/>
    </source>
</evidence>
<keyword evidence="2" id="KW-1185">Reference proteome</keyword>
<dbReference type="EMBL" id="NJIH01000004">
    <property type="protein sequence ID" value="OWT62026.1"/>
    <property type="molecule type" value="Genomic_DNA"/>
</dbReference>
<dbReference type="RefSeq" id="WP_088603114.1">
    <property type="nucleotide sequence ID" value="NZ_NJIH01000004.1"/>
</dbReference>
<proteinExistence type="predicted"/>
<dbReference type="AlphaFoldDB" id="A0A225ML28"/>
<name>A0A225ML28_9BURK</name>
<comment type="caution">
    <text evidence="1">The sequence shown here is derived from an EMBL/GenBank/DDBJ whole genome shotgun (WGS) entry which is preliminary data.</text>
</comment>